<dbReference type="OrthoDB" id="273259at2759"/>
<feature type="region of interest" description="Disordered" evidence="1">
    <location>
        <begin position="153"/>
        <end position="176"/>
    </location>
</feature>
<reference evidence="3" key="1">
    <citation type="journal article" date="2021" name="Microbiol. Resour. Announc.">
        <title>LGAAP: Leishmaniinae Genome Assembly and Annotation Pipeline.</title>
        <authorList>
            <person name="Almutairi H."/>
            <person name="Urbaniak M.D."/>
            <person name="Bates M.D."/>
            <person name="Jariyapan N."/>
            <person name="Kwakye-Nuako G."/>
            <person name="Thomaz-Soccol V."/>
            <person name="Al-Salem W.S."/>
            <person name="Dillon R.J."/>
            <person name="Bates P.A."/>
            <person name="Gatherer D."/>
        </authorList>
    </citation>
    <scope>NUCLEOTIDE SEQUENCE [LARGE SCALE GENOMIC DNA]</scope>
</reference>
<comment type="caution">
    <text evidence="2">The sequence shown here is derived from an EMBL/GenBank/DDBJ whole genome shotgun (WGS) entry which is preliminary data.</text>
</comment>
<accession>A0A836G2Z5</accession>
<dbReference type="GeneID" id="92511236"/>
<reference evidence="3" key="2">
    <citation type="journal article" date="2021" name="Sci. Data">
        <title>Chromosome-scale genome sequencing, assembly and annotation of six genomes from subfamily Leishmaniinae.</title>
        <authorList>
            <person name="Almutairi H."/>
            <person name="Urbaniak M.D."/>
            <person name="Bates M.D."/>
            <person name="Jariyapan N."/>
            <person name="Kwakye-Nuako G."/>
            <person name="Thomaz Soccol V."/>
            <person name="Al-Salem W.S."/>
            <person name="Dillon R.J."/>
            <person name="Bates P.A."/>
            <person name="Gatherer D."/>
        </authorList>
    </citation>
    <scope>NUCLEOTIDE SEQUENCE [LARGE SCALE GENOMIC DNA]</scope>
</reference>
<dbReference type="EMBL" id="JAFEUZ010000035">
    <property type="protein sequence ID" value="KAG5466921.1"/>
    <property type="molecule type" value="Genomic_DNA"/>
</dbReference>
<keyword evidence="3" id="KW-1185">Reference proteome</keyword>
<proteinExistence type="predicted"/>
<protein>
    <submittedName>
        <fullName evidence="2">Uncharacterized protein</fullName>
    </submittedName>
</protein>
<evidence type="ECO:0000313" key="2">
    <source>
        <dbReference type="EMBL" id="KAG5466921.1"/>
    </source>
</evidence>
<dbReference type="RefSeq" id="XP_067174829.1">
    <property type="nucleotide sequence ID" value="XM_067318724.1"/>
</dbReference>
<name>A0A836G2Z5_9TRYP</name>
<dbReference type="KEGG" id="lmat:92511236"/>
<dbReference type="Proteomes" id="UP000673552">
    <property type="component" value="Unassembled WGS sequence"/>
</dbReference>
<evidence type="ECO:0000313" key="3">
    <source>
        <dbReference type="Proteomes" id="UP000673552"/>
    </source>
</evidence>
<gene>
    <name evidence="2" type="ORF">LSCM1_01098</name>
</gene>
<sequence>MALNFDMDDAPTFHELVRDARHNLMKGREMATCWSELADQHAFFKDIAKEGHARGASLGAVLAAVQGICQVVERVELSHSEVEGSSPACTAAFSSPARRLSGDLWPDSRLEEARALARVVGAYCSLYCSTPIPRHAQWVSSLKPVFRESTNGASTAVNDASASRRDDDANASHATPASSTLGRYLTRLRQRVESVAQELPDSELYERSGSVAEEELKELVLCCIAAGRRVIRSTALSHADARLVREMVMALQDFVGSSTLEW</sequence>
<evidence type="ECO:0000256" key="1">
    <source>
        <dbReference type="SAM" id="MobiDB-lite"/>
    </source>
</evidence>
<organism evidence="2 3">
    <name type="scientific">Leishmania martiniquensis</name>
    <dbReference type="NCBI Taxonomy" id="1580590"/>
    <lineage>
        <taxon>Eukaryota</taxon>
        <taxon>Discoba</taxon>
        <taxon>Euglenozoa</taxon>
        <taxon>Kinetoplastea</taxon>
        <taxon>Metakinetoplastina</taxon>
        <taxon>Trypanosomatida</taxon>
        <taxon>Trypanosomatidae</taxon>
        <taxon>Leishmaniinae</taxon>
        <taxon>Leishmania</taxon>
    </lineage>
</organism>
<dbReference type="AlphaFoldDB" id="A0A836G2Z5"/>